<keyword evidence="2" id="KW-0012">Acyltransferase</keyword>
<comment type="caution">
    <text evidence="4">The sequence shown here is derived from an EMBL/GenBank/DDBJ whole genome shotgun (WGS) entry which is preliminary data.</text>
</comment>
<evidence type="ECO:0000256" key="1">
    <source>
        <dbReference type="ARBA" id="ARBA00022679"/>
    </source>
</evidence>
<dbReference type="Pfam" id="PF00583">
    <property type="entry name" value="Acetyltransf_1"/>
    <property type="match status" value="1"/>
</dbReference>
<feature type="domain" description="N-acetyltransferase" evidence="3">
    <location>
        <begin position="160"/>
        <end position="293"/>
    </location>
</feature>
<dbReference type="InterPro" id="IPR000182">
    <property type="entry name" value="GNAT_dom"/>
</dbReference>
<name>A0A0D0ZYV6_CLOBO</name>
<dbReference type="SUPFAM" id="SSF55729">
    <property type="entry name" value="Acyl-CoA N-acyltransferases (Nat)"/>
    <property type="match status" value="1"/>
</dbReference>
<keyword evidence="1 4" id="KW-0808">Transferase</keyword>
<proteinExistence type="predicted"/>
<dbReference type="Proteomes" id="UP000032250">
    <property type="component" value="Unassembled WGS sequence"/>
</dbReference>
<evidence type="ECO:0000256" key="2">
    <source>
        <dbReference type="ARBA" id="ARBA00023315"/>
    </source>
</evidence>
<dbReference type="OrthoDB" id="1910906at2"/>
<dbReference type="Gene3D" id="3.40.630.30">
    <property type="match status" value="1"/>
</dbReference>
<sequence>MFKCINLNKDNIIKFKELNKNSKNFNLLNEDFFILYNNCSFIQRLFLKKRVKLLYKKEECIGYIWTNTTIKNICHINALNIIKTDNLKEVSTYLIKSIGENLIIEYDCEHNGYNYNILEDIGFKKGRGVLELYLDLEKFNDYIKTPEHINFENPIINKHEKIRCYIQNEVFKSNNRVPLTKEDIYFDESQDYYLKDVSFFIKEDDEYIGYGQVILENNIPFIVNFGILPNFREEGYGKVLLNHILNKLKIKGFKKVMIRVSSENKVALNLYESLGFLLYKEKHVFIINTSNKK</sequence>
<dbReference type="InterPro" id="IPR050680">
    <property type="entry name" value="YpeA/RimI_acetyltransf"/>
</dbReference>
<evidence type="ECO:0000259" key="3">
    <source>
        <dbReference type="PROSITE" id="PS51186"/>
    </source>
</evidence>
<dbReference type="HOGENOM" id="CLU_082666_0_0_9"/>
<accession>A0A0D0ZYV6</accession>
<dbReference type="EMBL" id="JXSU01000007">
    <property type="protein sequence ID" value="KIS23733.1"/>
    <property type="molecule type" value="Genomic_DNA"/>
</dbReference>
<evidence type="ECO:0000313" key="5">
    <source>
        <dbReference type="Proteomes" id="UP000032250"/>
    </source>
</evidence>
<dbReference type="PANTHER" id="PTHR43420">
    <property type="entry name" value="ACETYLTRANSFERASE"/>
    <property type="match status" value="1"/>
</dbReference>
<reference evidence="4 5" key="1">
    <citation type="submission" date="2014-06" db="EMBL/GenBank/DDBJ databases">
        <title>Genome characterization of distinct group I Clostridium botulinum lineages.</title>
        <authorList>
            <person name="Giordani F."/>
            <person name="Anselmo A."/>
            <person name="Fillo S."/>
            <person name="Palozzi A.M."/>
            <person name="Fortunato A."/>
            <person name="Gentile B."/>
            <person name="Ciammaruconi A."/>
            <person name="Anniballi F."/>
            <person name="De Medici D."/>
            <person name="Lista F."/>
        </authorList>
    </citation>
    <scope>NUCLEOTIDE SEQUENCE [LARGE SCALE GENOMIC DNA]</scope>
    <source>
        <strain evidence="4 5">B2 450</strain>
    </source>
</reference>
<dbReference type="RefSeq" id="WP_003486022.1">
    <property type="nucleotide sequence ID" value="NZ_JXSU01000007.1"/>
</dbReference>
<dbReference type="InterPro" id="IPR016181">
    <property type="entry name" value="Acyl_CoA_acyltransferase"/>
</dbReference>
<protein>
    <submittedName>
        <fullName evidence="4">GNAT family acetyltransferase</fullName>
    </submittedName>
</protein>
<dbReference type="PROSITE" id="PS51186">
    <property type="entry name" value="GNAT"/>
    <property type="match status" value="1"/>
</dbReference>
<dbReference type="AlphaFoldDB" id="A0A0D0ZYV6"/>
<dbReference type="PATRIC" id="fig|1379739.3.peg.2167"/>
<organism evidence="4 5">
    <name type="scientific">Clostridium botulinum B2 450</name>
    <dbReference type="NCBI Taxonomy" id="1379739"/>
    <lineage>
        <taxon>Bacteria</taxon>
        <taxon>Bacillati</taxon>
        <taxon>Bacillota</taxon>
        <taxon>Clostridia</taxon>
        <taxon>Eubacteriales</taxon>
        <taxon>Clostridiaceae</taxon>
        <taxon>Clostridium</taxon>
    </lineage>
</organism>
<dbReference type="GO" id="GO:0016747">
    <property type="term" value="F:acyltransferase activity, transferring groups other than amino-acyl groups"/>
    <property type="evidence" value="ECO:0007669"/>
    <property type="project" value="InterPro"/>
</dbReference>
<dbReference type="PANTHER" id="PTHR43420:SF12">
    <property type="entry name" value="N-ACETYLTRANSFERASE DOMAIN-CONTAINING PROTEIN"/>
    <property type="match status" value="1"/>
</dbReference>
<evidence type="ECO:0000313" key="4">
    <source>
        <dbReference type="EMBL" id="KIS23733.1"/>
    </source>
</evidence>
<dbReference type="CDD" id="cd04301">
    <property type="entry name" value="NAT_SF"/>
    <property type="match status" value="1"/>
</dbReference>
<gene>
    <name evidence="4" type="ORF">N495_09055</name>
</gene>